<protein>
    <recommendedName>
        <fullName evidence="1">D-inositol 3-phosphate glycosyltransferase</fullName>
    </recommendedName>
</protein>
<dbReference type="Pfam" id="PF13439">
    <property type="entry name" value="Glyco_transf_4"/>
    <property type="match status" value="1"/>
</dbReference>
<dbReference type="GO" id="GO:1901137">
    <property type="term" value="P:carbohydrate derivative biosynthetic process"/>
    <property type="evidence" value="ECO:0007669"/>
    <property type="project" value="UniProtKB-ARBA"/>
</dbReference>
<evidence type="ECO:0000256" key="3">
    <source>
        <dbReference type="ARBA" id="ARBA00022679"/>
    </source>
</evidence>
<evidence type="ECO:0000313" key="6">
    <source>
        <dbReference type="EMBL" id="GIG54919.1"/>
    </source>
</evidence>
<feature type="domain" description="Glycosyl transferase family 1" evidence="4">
    <location>
        <begin position="204"/>
        <end position="359"/>
    </location>
</feature>
<dbReference type="Pfam" id="PF00534">
    <property type="entry name" value="Glycos_transf_1"/>
    <property type="match status" value="1"/>
</dbReference>
<dbReference type="Gene3D" id="3.40.50.2000">
    <property type="entry name" value="Glycogen Phosphorylase B"/>
    <property type="match status" value="2"/>
</dbReference>
<dbReference type="SUPFAM" id="SSF53756">
    <property type="entry name" value="UDP-Glycosyltransferase/glycogen phosphorylase"/>
    <property type="match status" value="1"/>
</dbReference>
<evidence type="ECO:0000256" key="1">
    <source>
        <dbReference type="ARBA" id="ARBA00021292"/>
    </source>
</evidence>
<dbReference type="InterPro" id="IPR028098">
    <property type="entry name" value="Glyco_trans_4-like_N"/>
</dbReference>
<dbReference type="PANTHER" id="PTHR45947">
    <property type="entry name" value="SULFOQUINOVOSYL TRANSFERASE SQD2"/>
    <property type="match status" value="1"/>
</dbReference>
<keyword evidence="3" id="KW-0808">Transferase</keyword>
<name>A0A919Q2N3_9MICO</name>
<dbReference type="InterPro" id="IPR050194">
    <property type="entry name" value="Glycosyltransferase_grp1"/>
</dbReference>
<feature type="domain" description="Glycosyltransferase subfamily 4-like N-terminal" evidence="5">
    <location>
        <begin position="11"/>
        <end position="175"/>
    </location>
</feature>
<sequence length="383" mass="41101">MVLDDSIDRPDGVQQYVLTLGAFLEREGHEVHYVCSEASRTDVTVHSLARNVGVTFNGNGLRVPLPTSRSMLRDFLERERYDVIHVQIPHSPLFASRVVDEARRVQARTVRIVGTFHILPDGAVSEYGTRMLGRWQRRNLAKFDAFCAVSAPAAQFAARAFGITATVIPCAIDTTLFQNLAPFSSSRALDDENGAKFSERRGEGGRLRIVFLGRLVERKGALELIAALGALPSSVRDRLEVRIGGKGPLAGAVEAAAAAHGLETMVTLDGFVAEEDKPAYYAAADIAVFPATGGESFGIVLIEAMASGAGVVLGGANPGYLSVLGDRAEVSVDARDTAAFAGALRRLIEDDALRAELHAEQAERVKRFDVAVVGEQILALYAA</sequence>
<comment type="caution">
    <text evidence="6">The sequence shown here is derived from an EMBL/GenBank/DDBJ whole genome shotgun (WGS) entry which is preliminary data.</text>
</comment>
<keyword evidence="7" id="KW-1185">Reference proteome</keyword>
<evidence type="ECO:0000256" key="2">
    <source>
        <dbReference type="ARBA" id="ARBA00022676"/>
    </source>
</evidence>
<proteinExistence type="predicted"/>
<dbReference type="CDD" id="cd03801">
    <property type="entry name" value="GT4_PimA-like"/>
    <property type="match status" value="1"/>
</dbReference>
<evidence type="ECO:0000313" key="7">
    <source>
        <dbReference type="Proteomes" id="UP000652354"/>
    </source>
</evidence>
<keyword evidence="2 6" id="KW-0328">Glycosyltransferase</keyword>
<accession>A0A919Q2N3</accession>
<evidence type="ECO:0000259" key="5">
    <source>
        <dbReference type="Pfam" id="PF13439"/>
    </source>
</evidence>
<dbReference type="EMBL" id="BONR01000003">
    <property type="protein sequence ID" value="GIG54919.1"/>
    <property type="molecule type" value="Genomic_DNA"/>
</dbReference>
<dbReference type="Proteomes" id="UP000652354">
    <property type="component" value="Unassembled WGS sequence"/>
</dbReference>
<dbReference type="PANTHER" id="PTHR45947:SF3">
    <property type="entry name" value="SULFOQUINOVOSYL TRANSFERASE SQD2"/>
    <property type="match status" value="1"/>
</dbReference>
<organism evidence="6 7">
    <name type="scientific">Demequina activiva</name>
    <dbReference type="NCBI Taxonomy" id="1582364"/>
    <lineage>
        <taxon>Bacteria</taxon>
        <taxon>Bacillati</taxon>
        <taxon>Actinomycetota</taxon>
        <taxon>Actinomycetes</taxon>
        <taxon>Micrococcales</taxon>
        <taxon>Demequinaceae</taxon>
        <taxon>Demequina</taxon>
    </lineage>
</organism>
<evidence type="ECO:0000259" key="4">
    <source>
        <dbReference type="Pfam" id="PF00534"/>
    </source>
</evidence>
<dbReference type="InterPro" id="IPR001296">
    <property type="entry name" value="Glyco_trans_1"/>
</dbReference>
<dbReference type="GO" id="GO:0016757">
    <property type="term" value="F:glycosyltransferase activity"/>
    <property type="evidence" value="ECO:0007669"/>
    <property type="project" value="UniProtKB-KW"/>
</dbReference>
<reference evidence="6" key="1">
    <citation type="submission" date="2021-01" db="EMBL/GenBank/DDBJ databases">
        <title>Whole genome shotgun sequence of Demequina activiva NBRC 110675.</title>
        <authorList>
            <person name="Komaki H."/>
            <person name="Tamura T."/>
        </authorList>
    </citation>
    <scope>NUCLEOTIDE SEQUENCE</scope>
    <source>
        <strain evidence="6">NBRC 110675</strain>
    </source>
</reference>
<dbReference type="AlphaFoldDB" id="A0A919Q2N3"/>
<gene>
    <name evidence="6" type="primary">pimA</name>
    <name evidence="6" type="ORF">Dac01nite_16710</name>
</gene>